<feature type="region of interest" description="Disordered" evidence="1">
    <location>
        <begin position="201"/>
        <end position="221"/>
    </location>
</feature>
<comment type="caution">
    <text evidence="2">The sequence shown here is derived from an EMBL/GenBank/DDBJ whole genome shotgun (WGS) entry which is preliminary data.</text>
</comment>
<feature type="compositionally biased region" description="Low complexity" evidence="1">
    <location>
        <begin position="51"/>
        <end position="78"/>
    </location>
</feature>
<evidence type="ECO:0000313" key="3">
    <source>
        <dbReference type="Proteomes" id="UP000226192"/>
    </source>
</evidence>
<dbReference type="OrthoDB" id="10660917at2759"/>
<feature type="compositionally biased region" description="Low complexity" evidence="1">
    <location>
        <begin position="9"/>
        <end position="27"/>
    </location>
</feature>
<feature type="compositionally biased region" description="Basic and acidic residues" evidence="1">
    <location>
        <begin position="201"/>
        <end position="213"/>
    </location>
</feature>
<dbReference type="EMBL" id="NJET01000026">
    <property type="protein sequence ID" value="PHH64757.1"/>
    <property type="molecule type" value="Genomic_DNA"/>
</dbReference>
<evidence type="ECO:0000313" key="2">
    <source>
        <dbReference type="EMBL" id="PHH64757.1"/>
    </source>
</evidence>
<reference evidence="2 3" key="1">
    <citation type="submission" date="2017-06" db="EMBL/GenBank/DDBJ databases">
        <title>Ant-infecting Ophiocordyceps genomes reveal a high diversity of potential behavioral manipulation genes and a possible major role for enterotoxins.</title>
        <authorList>
            <person name="De Bekker C."/>
            <person name="Evans H.C."/>
            <person name="Brachmann A."/>
            <person name="Hughes D.P."/>
        </authorList>
    </citation>
    <scope>NUCLEOTIDE SEQUENCE [LARGE SCALE GENOMIC DNA]</scope>
    <source>
        <strain evidence="2 3">Map64</strain>
    </source>
</reference>
<proteinExistence type="predicted"/>
<keyword evidence="3" id="KW-1185">Reference proteome</keyword>
<feature type="compositionally biased region" description="Polar residues" evidence="1">
    <location>
        <begin position="32"/>
        <end position="46"/>
    </location>
</feature>
<dbReference type="AlphaFoldDB" id="A0A2C5Y7S5"/>
<evidence type="ECO:0000256" key="1">
    <source>
        <dbReference type="SAM" id="MobiDB-lite"/>
    </source>
</evidence>
<protein>
    <submittedName>
        <fullName evidence="2">Uncharacterized protein</fullName>
    </submittedName>
</protein>
<name>A0A2C5Y7S5_9HYPO</name>
<feature type="compositionally biased region" description="Polar residues" evidence="1">
    <location>
        <begin position="88"/>
        <end position="100"/>
    </location>
</feature>
<accession>A0A2C5Y7S5</accession>
<dbReference type="Proteomes" id="UP000226192">
    <property type="component" value="Unassembled WGS sequence"/>
</dbReference>
<sequence>MDEHTYVRPATVAAAPTASASGPTASSYGKLTPTSTPTMAQVQPYQGSARAQGPASAPLQAQAAPRPPTTSTSRAAAPPFGPARPKDSTNSYVNGTWSSPKKSRTNTGFECVPLFLKVISPRNSRILFLLPYLSLGTFSAGGCASWPLTIQTPEGWPDEIGCISGTTRAGRNWDEDLCPWGFKTMHAYMESTGDSLKKFTETEQFEESDHSDEGVDPLGDAPGLRAASHSAVISRPLPMLEGPPFEEQAIEGPEISIDKRVEILEAKMQSLTQTRHMQMKVLERRLGEVESDANSLKAMLGLEIYAMRVGHEANARAISLLKDQIAELVAWARHSVHDGVE</sequence>
<feature type="region of interest" description="Disordered" evidence="1">
    <location>
        <begin position="1"/>
        <end position="100"/>
    </location>
</feature>
<organism evidence="2 3">
    <name type="scientific">Ophiocordyceps australis</name>
    <dbReference type="NCBI Taxonomy" id="1399860"/>
    <lineage>
        <taxon>Eukaryota</taxon>
        <taxon>Fungi</taxon>
        <taxon>Dikarya</taxon>
        <taxon>Ascomycota</taxon>
        <taxon>Pezizomycotina</taxon>
        <taxon>Sordariomycetes</taxon>
        <taxon>Hypocreomycetidae</taxon>
        <taxon>Hypocreales</taxon>
        <taxon>Ophiocordycipitaceae</taxon>
        <taxon>Ophiocordyceps</taxon>
    </lineage>
</organism>
<gene>
    <name evidence="2" type="ORF">CDD81_4019</name>
</gene>